<dbReference type="AlphaFoldDB" id="A0A6S6S6M4"/>
<dbReference type="Gene3D" id="3.40.50.300">
    <property type="entry name" value="P-loop containing nucleotide triphosphate hydrolases"/>
    <property type="match status" value="1"/>
</dbReference>
<proteinExistence type="predicted"/>
<evidence type="ECO:0000313" key="2">
    <source>
        <dbReference type="EMBL" id="CAA6798332.1"/>
    </source>
</evidence>
<organism evidence="2">
    <name type="scientific">uncultured Sulfurovum sp</name>
    <dbReference type="NCBI Taxonomy" id="269237"/>
    <lineage>
        <taxon>Bacteria</taxon>
        <taxon>Pseudomonadati</taxon>
        <taxon>Campylobacterota</taxon>
        <taxon>Epsilonproteobacteria</taxon>
        <taxon>Campylobacterales</taxon>
        <taxon>Sulfurovaceae</taxon>
        <taxon>Sulfurovum</taxon>
        <taxon>environmental samples</taxon>
    </lineage>
</organism>
<dbReference type="Pfam" id="PF01656">
    <property type="entry name" value="CbiA"/>
    <property type="match status" value="1"/>
</dbReference>
<feature type="domain" description="CobQ/CobB/MinD/ParA nucleotide binding" evidence="1">
    <location>
        <begin position="8"/>
        <end position="190"/>
    </location>
</feature>
<gene>
    <name evidence="2" type="ORF">HELGO_WM27623</name>
</gene>
<dbReference type="InterPro" id="IPR027417">
    <property type="entry name" value="P-loop_NTPase"/>
</dbReference>
<evidence type="ECO:0000259" key="1">
    <source>
        <dbReference type="Pfam" id="PF01656"/>
    </source>
</evidence>
<reference evidence="2" key="1">
    <citation type="submission" date="2020-01" db="EMBL/GenBank/DDBJ databases">
        <authorList>
            <person name="Meier V. D."/>
            <person name="Meier V D."/>
        </authorList>
    </citation>
    <scope>NUCLEOTIDE SEQUENCE</scope>
    <source>
        <strain evidence="2">HLG_WM_MAG_06</strain>
    </source>
</reference>
<dbReference type="EMBL" id="CACVAP010000001">
    <property type="protein sequence ID" value="CAA6798332.1"/>
    <property type="molecule type" value="Genomic_DNA"/>
</dbReference>
<name>A0A6S6S6M4_9BACT</name>
<accession>A0A6S6S6M4</accession>
<protein>
    <submittedName>
        <fullName evidence="2">CobQ/CobB/MinD/ParA family nucleotide binding protein</fullName>
    </submittedName>
</protein>
<dbReference type="InterPro" id="IPR002586">
    <property type="entry name" value="CobQ/CobB/MinD/ParA_Nub-bd_dom"/>
</dbReference>
<dbReference type="SUPFAM" id="SSF52540">
    <property type="entry name" value="P-loop containing nucleoside triphosphate hydrolases"/>
    <property type="match status" value="1"/>
</dbReference>
<sequence length="254" mass="28808">MKKQLHFTINQKGGCGKTHLSFLLLSWAKKKEISSLGIDTDPNNSSLADYQGLAVKTIDIMDEEGLEILPQKWDKLIYYLLDDAQEDITVIDVGATAFASLTAYLLTSNIFKEILNEKFDLYLNIPIVGGEALYDTLNGMNHLVNLFGKDTNIILWKNEHFGKVVDEEGKGLEELELYLSSKEHIDGIIHIKKMTMLNELAIEKMKKSKLTYAEVLLNPSFQLLEKTRINMVLNSAFAAMDLIFQTPLVYEEEK</sequence>